<dbReference type="InterPro" id="IPR036465">
    <property type="entry name" value="vWFA_dom_sf"/>
</dbReference>
<protein>
    <recommendedName>
        <fullName evidence="1">VWFA domain-containing protein</fullName>
    </recommendedName>
</protein>
<dbReference type="AlphaFoldDB" id="A0A3B1AVN9"/>
<accession>A0A3B1AVN9</accession>
<dbReference type="SUPFAM" id="SSF53300">
    <property type="entry name" value="vWA-like"/>
    <property type="match status" value="1"/>
</dbReference>
<organism evidence="2">
    <name type="scientific">hydrothermal vent metagenome</name>
    <dbReference type="NCBI Taxonomy" id="652676"/>
    <lineage>
        <taxon>unclassified sequences</taxon>
        <taxon>metagenomes</taxon>
        <taxon>ecological metagenomes</taxon>
    </lineage>
</organism>
<name>A0A3B1AVN9_9ZZZZ</name>
<dbReference type="Gene3D" id="3.40.50.410">
    <property type="entry name" value="von Willebrand factor, type A domain"/>
    <property type="match status" value="1"/>
</dbReference>
<evidence type="ECO:0000259" key="1">
    <source>
        <dbReference type="Pfam" id="PF13519"/>
    </source>
</evidence>
<reference evidence="2" key="1">
    <citation type="submission" date="2018-06" db="EMBL/GenBank/DDBJ databases">
        <authorList>
            <person name="Zhirakovskaya E."/>
        </authorList>
    </citation>
    <scope>NUCLEOTIDE SEQUENCE</scope>
</reference>
<feature type="domain" description="VWFA" evidence="1">
    <location>
        <begin position="51"/>
        <end position="109"/>
    </location>
</feature>
<gene>
    <name evidence="2" type="ORF">MNBD_GAMMA26-78</name>
</gene>
<sequence>MKFQNRWRMNIKALAIGFGITLFTCHPLLADDTEIFFGGASPNASAVHPNVLFVLDTSGSMTSTDITGSSLSRLDNMKVALHSILDAATNVNVGLMRFSNSGGPVLFPISYIDEDACNVVSCAASSPSIQARVSASNDDAEEDGSQNVDLTSTTLEMVDLPAGGGGTTVSFTTDSSDNDVEEYNTNDLYEHSSDLEFFKDGSQNPQRIGLRFSSVDIPATATVTGAYLQFTVDEAGSGTVSADIYGHAHANSPTFSTSGIRGVSDRIASEAAATKVDWDGIPNPSVGNTVTSPSIAAIVQEIRATSGWSDGNPMTFMIVKDPGMTSDSSNKRTFEAGENSSVSHRPTLVITYSMGGAGATNQLIGLRFADVQIPQGVTITSAVVEFEAASADSGAAALAIDIEAGDDAASFSDTGPDQVSDRTLSGTPVPWVAAAWTTPGASEQSPDITSLVQAVVSRAGWCGGNAMAVVIGGTGTRVAKSYDQTTGGAPVLKVTYDPDSVPAGGGCINKSIVKRVAIGTDDAEQNTSNNTVGTSSSDLEMMVDSADQFIGLRFQSLQIAQGATIINAYLQFTAKDGGSAGTIDMSIYGEDTDDATTFSTGTNNIGSRALTSAVDWVSSTEMI</sequence>
<dbReference type="InterPro" id="IPR002035">
    <property type="entry name" value="VWF_A"/>
</dbReference>
<dbReference type="Pfam" id="PF13519">
    <property type="entry name" value="VWA_2"/>
    <property type="match status" value="1"/>
</dbReference>
<proteinExistence type="predicted"/>
<evidence type="ECO:0000313" key="2">
    <source>
        <dbReference type="EMBL" id="VAX07812.1"/>
    </source>
</evidence>
<dbReference type="EMBL" id="UOFX01000031">
    <property type="protein sequence ID" value="VAX07812.1"/>
    <property type="molecule type" value="Genomic_DNA"/>
</dbReference>